<evidence type="ECO:0000256" key="1">
    <source>
        <dbReference type="SAM" id="MobiDB-lite"/>
    </source>
</evidence>
<dbReference type="Proteomes" id="UP000004756">
    <property type="component" value="Unassembled WGS sequence"/>
</dbReference>
<comment type="caution">
    <text evidence="2">The sequence shown here is derived from an EMBL/GenBank/DDBJ whole genome shotgun (WGS) entry which is preliminary data.</text>
</comment>
<reference evidence="2 3" key="2">
    <citation type="submission" date="2009-02" db="EMBL/GenBank/DDBJ databases">
        <title>Draft genome sequence of Clostridium asparagiforme (DSM 15981).</title>
        <authorList>
            <person name="Sudarsanam P."/>
            <person name="Ley R."/>
            <person name="Guruge J."/>
            <person name="Turnbaugh P.J."/>
            <person name="Mahowald M."/>
            <person name="Liep D."/>
            <person name="Gordon J."/>
        </authorList>
    </citation>
    <scope>NUCLEOTIDE SEQUENCE [LARGE SCALE GENOMIC DNA]</scope>
    <source>
        <strain evidence="2 3">DSM 15981</strain>
    </source>
</reference>
<feature type="non-terminal residue" evidence="2">
    <location>
        <position position="1"/>
    </location>
</feature>
<gene>
    <name evidence="2" type="ORF">CLOSTASPAR_03686</name>
</gene>
<reference evidence="2 3" key="1">
    <citation type="submission" date="2009-01" db="EMBL/GenBank/DDBJ databases">
        <authorList>
            <person name="Fulton L."/>
            <person name="Clifton S."/>
            <person name="Fulton B."/>
            <person name="Xu J."/>
            <person name="Minx P."/>
            <person name="Pepin K.H."/>
            <person name="Johnson M."/>
            <person name="Bhonagiri V."/>
            <person name="Nash W.E."/>
            <person name="Mardis E.R."/>
            <person name="Wilson R.K."/>
        </authorList>
    </citation>
    <scope>NUCLEOTIDE SEQUENCE [LARGE SCALE GENOMIC DNA]</scope>
    <source>
        <strain evidence="2 3">DSM 15981</strain>
    </source>
</reference>
<dbReference type="EMBL" id="ACCJ01000286">
    <property type="protein sequence ID" value="EEG54262.1"/>
    <property type="molecule type" value="Genomic_DNA"/>
</dbReference>
<keyword evidence="3" id="KW-1185">Reference proteome</keyword>
<organism evidence="2 3">
    <name type="scientific">[Clostridium] asparagiforme DSM 15981</name>
    <dbReference type="NCBI Taxonomy" id="518636"/>
    <lineage>
        <taxon>Bacteria</taxon>
        <taxon>Bacillati</taxon>
        <taxon>Bacillota</taxon>
        <taxon>Clostridia</taxon>
        <taxon>Lachnospirales</taxon>
        <taxon>Lachnospiraceae</taxon>
        <taxon>Enterocloster</taxon>
    </lineage>
</organism>
<protein>
    <submittedName>
        <fullName evidence="2">Uncharacterized protein</fullName>
    </submittedName>
</protein>
<sequence length="46" mass="4586">ANSGRTTAADPDRPTAASRPAEGRPEGTESPAENGPGETIPVKPGD</sequence>
<name>C0D345_9FIRM</name>
<dbReference type="AlphaFoldDB" id="C0D345"/>
<feature type="region of interest" description="Disordered" evidence="1">
    <location>
        <begin position="1"/>
        <end position="46"/>
    </location>
</feature>
<proteinExistence type="predicted"/>
<evidence type="ECO:0000313" key="3">
    <source>
        <dbReference type="Proteomes" id="UP000004756"/>
    </source>
</evidence>
<accession>C0D345</accession>
<dbReference type="HOGENOM" id="CLU_3176857_0_0_9"/>
<evidence type="ECO:0000313" key="2">
    <source>
        <dbReference type="EMBL" id="EEG54262.1"/>
    </source>
</evidence>
<feature type="compositionally biased region" description="Low complexity" evidence="1">
    <location>
        <begin position="1"/>
        <end position="20"/>
    </location>
</feature>